<dbReference type="InterPro" id="IPR000432">
    <property type="entry name" value="DNA_mismatch_repair_MutS_C"/>
</dbReference>
<dbReference type="GO" id="GO:0043023">
    <property type="term" value="F:ribosomal large subunit binding"/>
    <property type="evidence" value="ECO:0007669"/>
    <property type="project" value="UniProtKB-UniRule"/>
</dbReference>
<keyword evidence="4 9" id="KW-0255">Endonuclease</keyword>
<gene>
    <name evidence="9 13" type="primary">mutS2</name>
    <name evidence="9" type="synonym">rqcU</name>
    <name evidence="13" type="ORF">DNHGIG_27280</name>
</gene>
<dbReference type="GO" id="GO:0005524">
    <property type="term" value="F:ATP binding"/>
    <property type="evidence" value="ECO:0007669"/>
    <property type="project" value="UniProtKB-UniRule"/>
</dbReference>
<evidence type="ECO:0000256" key="4">
    <source>
        <dbReference type="ARBA" id="ARBA00022759"/>
    </source>
</evidence>
<keyword evidence="3 9" id="KW-0547">Nucleotide-binding</keyword>
<dbReference type="HAMAP" id="MF_00092">
    <property type="entry name" value="MutS2"/>
    <property type="match status" value="1"/>
</dbReference>
<evidence type="ECO:0000256" key="3">
    <source>
        <dbReference type="ARBA" id="ARBA00022741"/>
    </source>
</evidence>
<dbReference type="SUPFAM" id="SSF52540">
    <property type="entry name" value="P-loop containing nucleoside triphosphate hydrolases"/>
    <property type="match status" value="1"/>
</dbReference>
<dbReference type="GO" id="GO:0072344">
    <property type="term" value="P:rescue of stalled ribosome"/>
    <property type="evidence" value="ECO:0007669"/>
    <property type="project" value="UniProtKB-UniRule"/>
</dbReference>
<feature type="region of interest" description="Disordered" evidence="11">
    <location>
        <begin position="677"/>
        <end position="701"/>
    </location>
</feature>
<dbReference type="PANTHER" id="PTHR48466:SF2">
    <property type="entry name" value="OS10G0509000 PROTEIN"/>
    <property type="match status" value="1"/>
</dbReference>
<dbReference type="Pfam" id="PF01713">
    <property type="entry name" value="Smr"/>
    <property type="match status" value="1"/>
</dbReference>
<dbReference type="PANTHER" id="PTHR48466">
    <property type="entry name" value="OS10G0509000 PROTEIN-RELATED"/>
    <property type="match status" value="1"/>
</dbReference>
<evidence type="ECO:0000256" key="1">
    <source>
        <dbReference type="ARBA" id="ARBA00022722"/>
    </source>
</evidence>
<dbReference type="SMART" id="SM00463">
    <property type="entry name" value="SMR"/>
    <property type="match status" value="1"/>
</dbReference>
<dbReference type="InterPro" id="IPR005747">
    <property type="entry name" value="MutS2"/>
</dbReference>
<comment type="subunit">
    <text evidence="9">Homodimer. Binds to stalled ribosomes, contacting rRNA.</text>
</comment>
<name>A0AAV4LHK1_9BACL</name>
<keyword evidence="14" id="KW-1185">Reference proteome</keyword>
<keyword evidence="5 9" id="KW-0378">Hydrolase</keyword>
<comment type="function">
    <text evidence="9">Acts as a ribosome collision sensor, splitting the ribosome into its 2 subunits. Detects stalled/collided 70S ribosomes which it binds and splits by an ATP-hydrolysis driven conformational change. Acts upstream of the ribosome quality control system (RQC), a ribosome-associated complex that mediates the extraction of incompletely synthesized nascent chains from stalled ribosomes and their subsequent degradation. Probably generates substrates for RQC.</text>
</comment>
<evidence type="ECO:0000256" key="2">
    <source>
        <dbReference type="ARBA" id="ARBA00022730"/>
    </source>
</evidence>
<evidence type="ECO:0000256" key="7">
    <source>
        <dbReference type="ARBA" id="ARBA00022884"/>
    </source>
</evidence>
<dbReference type="Pfam" id="PF20297">
    <property type="entry name" value="MSSS"/>
    <property type="match status" value="1"/>
</dbReference>
<dbReference type="SMART" id="SM00534">
    <property type="entry name" value="MUTSac"/>
    <property type="match status" value="1"/>
</dbReference>
<evidence type="ECO:0000256" key="9">
    <source>
        <dbReference type="HAMAP-Rule" id="MF_00092"/>
    </source>
</evidence>
<keyword evidence="8 9" id="KW-0238">DNA-binding</keyword>
<keyword evidence="7 9" id="KW-0694">RNA-binding</keyword>
<organism evidence="13 14">
    <name type="scientific">Collibacillus ludicampi</name>
    <dbReference type="NCBI Taxonomy" id="2771369"/>
    <lineage>
        <taxon>Bacteria</taxon>
        <taxon>Bacillati</taxon>
        <taxon>Bacillota</taxon>
        <taxon>Bacilli</taxon>
        <taxon>Bacillales</taxon>
        <taxon>Alicyclobacillaceae</taxon>
        <taxon>Collibacillus</taxon>
    </lineage>
</organism>
<feature type="compositionally biased region" description="Basic and acidic residues" evidence="11">
    <location>
        <begin position="677"/>
        <end position="691"/>
    </location>
</feature>
<dbReference type="Pfam" id="PF00488">
    <property type="entry name" value="MutS_V"/>
    <property type="match status" value="1"/>
</dbReference>
<dbReference type="Gene3D" id="3.30.1370.110">
    <property type="match status" value="1"/>
</dbReference>
<dbReference type="PROSITE" id="PS50828">
    <property type="entry name" value="SMR"/>
    <property type="match status" value="1"/>
</dbReference>
<proteinExistence type="inferred from homology"/>
<comment type="function">
    <text evidence="9">Endonuclease that is involved in the suppression of homologous recombination and thus may have a key role in the control of bacterial genetic diversity.</text>
</comment>
<dbReference type="GO" id="GO:0004519">
    <property type="term" value="F:endonuclease activity"/>
    <property type="evidence" value="ECO:0007669"/>
    <property type="project" value="UniProtKB-UniRule"/>
</dbReference>
<evidence type="ECO:0000256" key="10">
    <source>
        <dbReference type="SAM" id="Coils"/>
    </source>
</evidence>
<dbReference type="NCBIfam" id="TIGR01069">
    <property type="entry name" value="mutS2"/>
    <property type="match status" value="1"/>
</dbReference>
<dbReference type="EMBL" id="BOQE01000001">
    <property type="protein sequence ID" value="GIM47179.1"/>
    <property type="molecule type" value="Genomic_DNA"/>
</dbReference>
<evidence type="ECO:0000256" key="8">
    <source>
        <dbReference type="ARBA" id="ARBA00023125"/>
    </source>
</evidence>
<dbReference type="PIRSF" id="PIRSF005814">
    <property type="entry name" value="MutS_YshD"/>
    <property type="match status" value="1"/>
</dbReference>
<dbReference type="SUPFAM" id="SSF48334">
    <property type="entry name" value="DNA repair protein MutS, domain III"/>
    <property type="match status" value="1"/>
</dbReference>
<evidence type="ECO:0000256" key="6">
    <source>
        <dbReference type="ARBA" id="ARBA00022840"/>
    </source>
</evidence>
<dbReference type="GO" id="GO:0045910">
    <property type="term" value="P:negative regulation of DNA recombination"/>
    <property type="evidence" value="ECO:0007669"/>
    <property type="project" value="InterPro"/>
</dbReference>
<dbReference type="Gene3D" id="3.40.50.300">
    <property type="entry name" value="P-loop containing nucleotide triphosphate hydrolases"/>
    <property type="match status" value="1"/>
</dbReference>
<keyword evidence="6 9" id="KW-0067">ATP-binding</keyword>
<evidence type="ECO:0000256" key="5">
    <source>
        <dbReference type="ARBA" id="ARBA00022801"/>
    </source>
</evidence>
<dbReference type="InterPro" id="IPR036187">
    <property type="entry name" value="DNA_mismatch_repair_MutS_sf"/>
</dbReference>
<dbReference type="AlphaFoldDB" id="A0AAV4LHK1"/>
<dbReference type="RefSeq" id="WP_282200195.1">
    <property type="nucleotide sequence ID" value="NZ_BOQE01000001.1"/>
</dbReference>
<comment type="caution">
    <text evidence="13">The sequence shown here is derived from an EMBL/GenBank/DDBJ whole genome shotgun (WGS) entry which is preliminary data.</text>
</comment>
<dbReference type="GO" id="GO:0030983">
    <property type="term" value="F:mismatched DNA binding"/>
    <property type="evidence" value="ECO:0007669"/>
    <property type="project" value="InterPro"/>
</dbReference>
<keyword evidence="10" id="KW-0175">Coiled coil</keyword>
<comment type="similarity">
    <text evidence="9">Belongs to the DNA mismatch repair MutS family. MutS2 subfamily.</text>
</comment>
<dbReference type="EC" id="3.6.4.-" evidence="9"/>
<dbReference type="FunFam" id="3.40.50.300:FF:000830">
    <property type="entry name" value="Endonuclease MutS2"/>
    <property type="match status" value="1"/>
</dbReference>
<dbReference type="GO" id="GO:0016887">
    <property type="term" value="F:ATP hydrolysis activity"/>
    <property type="evidence" value="ECO:0007669"/>
    <property type="project" value="InterPro"/>
</dbReference>
<dbReference type="SMART" id="SM00533">
    <property type="entry name" value="MUTSd"/>
    <property type="match status" value="1"/>
</dbReference>
<dbReference type="FunFam" id="3.30.1370.110:FF:000004">
    <property type="entry name" value="Endonuclease MutS2"/>
    <property type="match status" value="1"/>
</dbReference>
<keyword evidence="2 9" id="KW-0699">rRNA-binding</keyword>
<dbReference type="CDD" id="cd03280">
    <property type="entry name" value="ABC_MutS2"/>
    <property type="match status" value="1"/>
</dbReference>
<evidence type="ECO:0000256" key="11">
    <source>
        <dbReference type="SAM" id="MobiDB-lite"/>
    </source>
</evidence>
<feature type="domain" description="Smr" evidence="12">
    <location>
        <begin position="710"/>
        <end position="785"/>
    </location>
</feature>
<evidence type="ECO:0000313" key="14">
    <source>
        <dbReference type="Proteomes" id="UP001057291"/>
    </source>
</evidence>
<dbReference type="InterPro" id="IPR036063">
    <property type="entry name" value="Smr_dom_sf"/>
</dbReference>
<dbReference type="GO" id="GO:0140664">
    <property type="term" value="F:ATP-dependent DNA damage sensor activity"/>
    <property type="evidence" value="ECO:0007669"/>
    <property type="project" value="InterPro"/>
</dbReference>
<dbReference type="SUPFAM" id="SSF160443">
    <property type="entry name" value="SMR domain-like"/>
    <property type="match status" value="1"/>
</dbReference>
<dbReference type="InterPro" id="IPR045076">
    <property type="entry name" value="MutS"/>
</dbReference>
<evidence type="ECO:0000313" key="13">
    <source>
        <dbReference type="EMBL" id="GIM47179.1"/>
    </source>
</evidence>
<dbReference type="EC" id="3.1.-.-" evidence="9"/>
<dbReference type="GO" id="GO:0019843">
    <property type="term" value="F:rRNA binding"/>
    <property type="evidence" value="ECO:0007669"/>
    <property type="project" value="UniProtKB-UniRule"/>
</dbReference>
<dbReference type="PROSITE" id="PS00486">
    <property type="entry name" value="DNA_MISMATCH_REPAIR_2"/>
    <property type="match status" value="1"/>
</dbReference>
<dbReference type="InterPro" id="IPR002625">
    <property type="entry name" value="Smr_dom"/>
</dbReference>
<dbReference type="Proteomes" id="UP001057291">
    <property type="component" value="Unassembled WGS sequence"/>
</dbReference>
<dbReference type="InterPro" id="IPR046893">
    <property type="entry name" value="MSSS"/>
</dbReference>
<protein>
    <recommendedName>
        <fullName evidence="9">Endonuclease MutS2</fullName>
        <ecNumber evidence="9">3.1.-.-</ecNumber>
    </recommendedName>
    <alternativeName>
        <fullName evidence="9">Ribosome-associated protein quality control-upstream factor</fullName>
        <shortName evidence="9">RQC-upstream factor</shortName>
        <shortName evidence="9">RqcU</shortName>
        <ecNumber evidence="9">3.6.4.-</ecNumber>
    </alternativeName>
</protein>
<accession>A0AAV4LHK1</accession>
<dbReference type="InterPro" id="IPR027417">
    <property type="entry name" value="P-loop_NTPase"/>
</dbReference>
<evidence type="ECO:0000259" key="12">
    <source>
        <dbReference type="PROSITE" id="PS50828"/>
    </source>
</evidence>
<sequence length="785" mass="88492">MNERVLRILEFDKIKHRLMQHASTTMGREKAEALKPSSHFEEVQTWQQATEEGRTVYRLKGLIPLGGIRDIREAVKRASIGASLNAKELLDIADTVMAGRRLKKFLFTIDEEYDQGVPILTGYAAMISDLKELEDEIRECIDQNGEIVDHASPDLRRIRSELRDAHARVKEKLESMIRSSFYQKMLQEPIITIRNDRYCIPVKAEYRGTFGGIVHDQSASGATLFIEPEEVVAINNRVQELEIKEQREIERILAKLSASVGKYTEELQAGLEALAEIDFIHAKAVLANEMRAAKPILNAQGKIRLKHARHPLLDPETAVPIDVRLGDDFSLLVITGPNTGGKTVTLKTVGLLTLMAMSGLQIPALDGSELSVFDKVFADIGDEQSIEQNLSTFSSHMTNIIDILEQVDFRSLVLFDELGAGTDPTEGAALAMAILDFLVSRGAKTIATTHYSELKAYAYNNEEAINASMEFDVESLRPTYRLLIGVPGRSNAFAISERLGLRQDVIERAKTKLNAEDVQVDDLIRQLEKNQLIAEKERREAERLRRELEEERAKFEAEREKFLQQRERIIELAEEKARTVISKAEREAAEILEELRRMRREAELSYKEHELIELKKKLENAAPTRRERRRLRKASAAKEIHPGDTVVVLTFNQKGTVLEVNERDVLVQIGAMKTKVKKDDLQPTDQPKQETRPVVTRSHQTAPTRVQMDLDLRGETVEEAILEIDKFLDNAVLHGFSEVSIIHGKGTGALRAGVQQFLRKHPQVKSFRPGVHGEGGTGVTIVTLK</sequence>
<keyword evidence="1 9" id="KW-0540">Nuclease</keyword>
<feature type="coiled-coil region" evidence="10">
    <location>
        <begin position="506"/>
        <end position="612"/>
    </location>
</feature>
<dbReference type="InterPro" id="IPR007696">
    <property type="entry name" value="DNA_mismatch_repair_MutS_core"/>
</dbReference>
<reference evidence="13" key="1">
    <citation type="journal article" date="2023" name="Int. J. Syst. Evol. Microbiol.">
        <title>Collibacillus ludicampi gen. nov., sp. nov., a new soil bacterium of the family Alicyclobacillaceae.</title>
        <authorList>
            <person name="Jojima T."/>
            <person name="Ioku Y."/>
            <person name="Fukuta Y."/>
            <person name="Shirasaka N."/>
            <person name="Matsumura Y."/>
            <person name="Mori M."/>
        </authorList>
    </citation>
    <scope>NUCLEOTIDE SEQUENCE</scope>
    <source>
        <strain evidence="13">TP075</strain>
    </source>
</reference>
<dbReference type="GO" id="GO:0006298">
    <property type="term" value="P:mismatch repair"/>
    <property type="evidence" value="ECO:0007669"/>
    <property type="project" value="InterPro"/>
</dbReference>
<feature type="binding site" evidence="9">
    <location>
        <begin position="336"/>
        <end position="343"/>
    </location>
    <ligand>
        <name>ATP</name>
        <dbReference type="ChEBI" id="CHEBI:30616"/>
    </ligand>
</feature>